<dbReference type="OrthoDB" id="5125370at2"/>
<feature type="transmembrane region" description="Helical" evidence="1">
    <location>
        <begin position="58"/>
        <end position="79"/>
    </location>
</feature>
<accession>A0A7Z0WK00</accession>
<keyword evidence="1" id="KW-1133">Transmembrane helix</keyword>
<evidence type="ECO:0008006" key="4">
    <source>
        <dbReference type="Google" id="ProtNLM"/>
    </source>
</evidence>
<organism evidence="2 3">
    <name type="scientific">Actinophytocola xinjiangensis</name>
    <dbReference type="NCBI Taxonomy" id="485602"/>
    <lineage>
        <taxon>Bacteria</taxon>
        <taxon>Bacillati</taxon>
        <taxon>Actinomycetota</taxon>
        <taxon>Actinomycetes</taxon>
        <taxon>Pseudonocardiales</taxon>
        <taxon>Pseudonocardiaceae</taxon>
    </lineage>
</organism>
<evidence type="ECO:0000313" key="3">
    <source>
        <dbReference type="Proteomes" id="UP000185696"/>
    </source>
</evidence>
<dbReference type="EMBL" id="MSIF01000012">
    <property type="protein sequence ID" value="OLF08514.1"/>
    <property type="molecule type" value="Genomic_DNA"/>
</dbReference>
<comment type="caution">
    <text evidence="2">The sequence shown here is derived from an EMBL/GenBank/DDBJ whole genome shotgun (WGS) entry which is preliminary data.</text>
</comment>
<feature type="transmembrane region" description="Helical" evidence="1">
    <location>
        <begin position="29"/>
        <end position="51"/>
    </location>
</feature>
<dbReference type="Proteomes" id="UP000185696">
    <property type="component" value="Unassembled WGS sequence"/>
</dbReference>
<evidence type="ECO:0000256" key="1">
    <source>
        <dbReference type="SAM" id="Phobius"/>
    </source>
</evidence>
<proteinExistence type="predicted"/>
<evidence type="ECO:0000313" key="2">
    <source>
        <dbReference type="EMBL" id="OLF08514.1"/>
    </source>
</evidence>
<feature type="transmembrane region" description="Helical" evidence="1">
    <location>
        <begin position="137"/>
        <end position="158"/>
    </location>
</feature>
<name>A0A7Z0WK00_9PSEU</name>
<keyword evidence="1" id="KW-0472">Membrane</keyword>
<feature type="transmembrane region" description="Helical" evidence="1">
    <location>
        <begin position="108"/>
        <end position="125"/>
    </location>
</feature>
<gene>
    <name evidence="2" type="ORF">BLA60_23385</name>
</gene>
<reference evidence="2 3" key="1">
    <citation type="submission" date="2016-12" db="EMBL/GenBank/DDBJ databases">
        <title>The draft genome sequence of Actinophytocola xinjiangensis.</title>
        <authorList>
            <person name="Wang W."/>
            <person name="Yuan L."/>
        </authorList>
    </citation>
    <scope>NUCLEOTIDE SEQUENCE [LARGE SCALE GENOMIC DNA]</scope>
    <source>
        <strain evidence="2 3">CGMCC 4.4663</strain>
    </source>
</reference>
<keyword evidence="3" id="KW-1185">Reference proteome</keyword>
<sequence>MRVVLLGVAVAVQFGLCLSQLVGQEYRARWVAVVAFVALAVVSAACAGWVSRRTEPPVWVVAGGTVVVLAAAFAATALAGPAGPVPDWSFGLVGWHLLVLLLDRVGPLLVAFGWHVAVSVVWFPVAGSPDRERIAEAGTVALGTLSVQLAVALIARMLHRRTAQAMAVAAERDRLATRVLAVEQAERGQRDVFAGQLGTTLPLLADLADGVLDPRGEPARRRCALAATQLRRLFAENDEVPDPLVHEVSACLDVAERRGVDVSLAVSGAAVAVPAPVRRELTAPVAVTLSHARTRARVSVLRTATEVRVAVVSDAVAGPQVAWAAHGVEVESGTYGEYQRTEARWSPPS</sequence>
<keyword evidence="1" id="KW-0812">Transmembrane</keyword>
<protein>
    <recommendedName>
        <fullName evidence="4">Signal transduction histidine kinase</fullName>
    </recommendedName>
</protein>
<dbReference type="AlphaFoldDB" id="A0A7Z0WK00"/>